<protein>
    <submittedName>
        <fullName evidence="2">Uncharacterized protein</fullName>
    </submittedName>
</protein>
<dbReference type="Gramene" id="OBART03G24410.1">
    <property type="protein sequence ID" value="OBART03G24410.1"/>
    <property type="gene ID" value="OBART03G24410"/>
</dbReference>
<evidence type="ECO:0000313" key="2">
    <source>
        <dbReference type="EnsemblPlants" id="OBART03G24410.1"/>
    </source>
</evidence>
<dbReference type="PaxDb" id="65489-OBART03G24410.1"/>
<proteinExistence type="predicted"/>
<sequence length="157" mass="16891">MQPLRRLHSSNHHSVPADPTQKPRILPNRCQPLLQPLLALPALATIQSRPTAAVATNVTLRSSCHPSSCESPRKGGPPPHGFRQPAPAAARGGKEGGGVGPAAGSAARVAEGARLAKYRCFNGHESRPRQANLRSDYRCHLWRKFRTFTCLLPAKSG</sequence>
<evidence type="ECO:0000313" key="3">
    <source>
        <dbReference type="Proteomes" id="UP000026960"/>
    </source>
</evidence>
<evidence type="ECO:0000256" key="1">
    <source>
        <dbReference type="SAM" id="MobiDB-lite"/>
    </source>
</evidence>
<reference evidence="2" key="1">
    <citation type="journal article" date="2009" name="Rice">
        <title>De Novo Next Generation Sequencing of Plant Genomes.</title>
        <authorList>
            <person name="Rounsley S."/>
            <person name="Marri P.R."/>
            <person name="Yu Y."/>
            <person name="He R."/>
            <person name="Sisneros N."/>
            <person name="Goicoechea J.L."/>
            <person name="Lee S.J."/>
            <person name="Angelova A."/>
            <person name="Kudrna D."/>
            <person name="Luo M."/>
            <person name="Affourtit J."/>
            <person name="Desany B."/>
            <person name="Knight J."/>
            <person name="Niazi F."/>
            <person name="Egholm M."/>
            <person name="Wing R.A."/>
        </authorList>
    </citation>
    <scope>NUCLEOTIDE SEQUENCE [LARGE SCALE GENOMIC DNA]</scope>
    <source>
        <strain evidence="2">cv. IRGC 105608</strain>
    </source>
</reference>
<dbReference type="HOGENOM" id="CLU_1680598_0_0_1"/>
<accession>A0A0D3FKT4</accession>
<feature type="region of interest" description="Disordered" evidence="1">
    <location>
        <begin position="1"/>
        <end position="27"/>
    </location>
</feature>
<organism evidence="2">
    <name type="scientific">Oryza barthii</name>
    <dbReference type="NCBI Taxonomy" id="65489"/>
    <lineage>
        <taxon>Eukaryota</taxon>
        <taxon>Viridiplantae</taxon>
        <taxon>Streptophyta</taxon>
        <taxon>Embryophyta</taxon>
        <taxon>Tracheophyta</taxon>
        <taxon>Spermatophyta</taxon>
        <taxon>Magnoliopsida</taxon>
        <taxon>Liliopsida</taxon>
        <taxon>Poales</taxon>
        <taxon>Poaceae</taxon>
        <taxon>BOP clade</taxon>
        <taxon>Oryzoideae</taxon>
        <taxon>Oryzeae</taxon>
        <taxon>Oryzinae</taxon>
        <taxon>Oryza</taxon>
    </lineage>
</organism>
<feature type="compositionally biased region" description="Basic residues" evidence="1">
    <location>
        <begin position="1"/>
        <end position="11"/>
    </location>
</feature>
<dbReference type="EnsemblPlants" id="OBART03G24410.1">
    <property type="protein sequence ID" value="OBART03G24410.1"/>
    <property type="gene ID" value="OBART03G24410"/>
</dbReference>
<keyword evidence="3" id="KW-1185">Reference proteome</keyword>
<feature type="region of interest" description="Disordered" evidence="1">
    <location>
        <begin position="62"/>
        <end position="104"/>
    </location>
</feature>
<reference evidence="2" key="2">
    <citation type="submission" date="2015-03" db="UniProtKB">
        <authorList>
            <consortium name="EnsemblPlants"/>
        </authorList>
    </citation>
    <scope>IDENTIFICATION</scope>
</reference>
<dbReference type="AlphaFoldDB" id="A0A0D3FKT4"/>
<name>A0A0D3FKT4_9ORYZ</name>
<dbReference type="Proteomes" id="UP000026960">
    <property type="component" value="Chromosome 3"/>
</dbReference>